<evidence type="ECO:0000256" key="8">
    <source>
        <dbReference type="RuleBase" id="RU003471"/>
    </source>
</evidence>
<feature type="chain" id="PRO_5019750233" evidence="9">
    <location>
        <begin position="41"/>
        <end position="150"/>
    </location>
</feature>
<dbReference type="GO" id="GO:0006508">
    <property type="term" value="P:proteolysis"/>
    <property type="evidence" value="ECO:0007669"/>
    <property type="project" value="UniProtKB-KW"/>
</dbReference>
<comment type="similarity">
    <text evidence="2 8">Belongs to the protease inhibitor I16 (SSI) family.</text>
</comment>
<accession>A0A494V1F9</accession>
<organism evidence="11 12">
    <name type="scientific">Streptomyces fungicidicus</name>
    <dbReference type="NCBI Taxonomy" id="68203"/>
    <lineage>
        <taxon>Bacteria</taxon>
        <taxon>Bacillati</taxon>
        <taxon>Actinomycetota</taxon>
        <taxon>Actinomycetes</taxon>
        <taxon>Kitasatosporales</taxon>
        <taxon>Streptomycetaceae</taxon>
        <taxon>Streptomyces</taxon>
    </lineage>
</organism>
<protein>
    <submittedName>
        <fullName evidence="11">Serine protease</fullName>
    </submittedName>
</protein>
<evidence type="ECO:0000313" key="11">
    <source>
        <dbReference type="EMBL" id="AYL38556.1"/>
    </source>
</evidence>
<dbReference type="PRINTS" id="PR00294">
    <property type="entry name" value="SSBTLNINHBTR"/>
</dbReference>
<keyword evidence="4" id="KW-0964">Secreted</keyword>
<comment type="subcellular location">
    <subcellularLocation>
        <location evidence="1">Secreted</location>
    </subcellularLocation>
</comment>
<evidence type="ECO:0000256" key="5">
    <source>
        <dbReference type="ARBA" id="ARBA00022690"/>
    </source>
</evidence>
<keyword evidence="11" id="KW-0645">Protease</keyword>
<keyword evidence="7" id="KW-1015">Disulfide bond</keyword>
<evidence type="ECO:0000256" key="7">
    <source>
        <dbReference type="ARBA" id="ARBA00023157"/>
    </source>
</evidence>
<evidence type="ECO:0000256" key="6">
    <source>
        <dbReference type="ARBA" id="ARBA00022900"/>
    </source>
</evidence>
<name>A0A494V1F9_9ACTN</name>
<gene>
    <name evidence="11" type="ORF">CNQ36_26020</name>
</gene>
<sequence length="150" mass="15570">MGYRDRRADAPGMTHTSLKAVRAGLLAALVLFACAVPARAAGGPGEDSRLLLAVTHGETPAGAEGGVLLSCDPPRGHRHAARACAELAAVDGRIGDLPPREDVVCPMVYAPVTARASGVWRGRAVDYTETFPNACTMTARTGSVFALDTE</sequence>
<evidence type="ECO:0000256" key="4">
    <source>
        <dbReference type="ARBA" id="ARBA00022525"/>
    </source>
</evidence>
<dbReference type="InterPro" id="IPR036819">
    <property type="entry name" value="Subtilisin_inhibitor-like_sf"/>
</dbReference>
<dbReference type="GO" id="GO:0004867">
    <property type="term" value="F:serine-type endopeptidase inhibitor activity"/>
    <property type="evidence" value="ECO:0007669"/>
    <property type="project" value="UniProtKB-KW"/>
</dbReference>
<dbReference type="PROSITE" id="PS51257">
    <property type="entry name" value="PROKAR_LIPOPROTEIN"/>
    <property type="match status" value="1"/>
</dbReference>
<dbReference type="KEGG" id="sfug:CNQ36_26020"/>
<proteinExistence type="inferred from homology"/>
<keyword evidence="12" id="KW-1185">Reference proteome</keyword>
<keyword evidence="6 8" id="KW-0722">Serine protease inhibitor</keyword>
<dbReference type="GO" id="GO:0005576">
    <property type="term" value="C:extracellular region"/>
    <property type="evidence" value="ECO:0007669"/>
    <property type="project" value="UniProtKB-SubCell"/>
</dbReference>
<dbReference type="Pfam" id="PF00720">
    <property type="entry name" value="SSI"/>
    <property type="match status" value="1"/>
</dbReference>
<dbReference type="SUPFAM" id="SSF55399">
    <property type="entry name" value="Subtilisin inhibitor"/>
    <property type="match status" value="1"/>
</dbReference>
<keyword evidence="11" id="KW-0378">Hydrolase</keyword>
<evidence type="ECO:0000313" key="12">
    <source>
        <dbReference type="Proteomes" id="UP000282170"/>
    </source>
</evidence>
<dbReference type="InterPro" id="IPR023549">
    <property type="entry name" value="Subtilisin_inhibitor"/>
</dbReference>
<dbReference type="GO" id="GO:0008233">
    <property type="term" value="F:peptidase activity"/>
    <property type="evidence" value="ECO:0007669"/>
    <property type="project" value="UniProtKB-KW"/>
</dbReference>
<evidence type="ECO:0000259" key="10">
    <source>
        <dbReference type="Pfam" id="PF00720"/>
    </source>
</evidence>
<evidence type="ECO:0000256" key="3">
    <source>
        <dbReference type="ARBA" id="ARBA00011738"/>
    </source>
</evidence>
<evidence type="ECO:0000256" key="2">
    <source>
        <dbReference type="ARBA" id="ARBA00010472"/>
    </source>
</evidence>
<comment type="subunit">
    <text evidence="3">Homodimer.</text>
</comment>
<reference evidence="11 12" key="1">
    <citation type="submission" date="2017-09" db="EMBL/GenBank/DDBJ databases">
        <authorList>
            <person name="Zhang H."/>
            <person name="Hu S."/>
            <person name="Xu J."/>
            <person name="He Z."/>
        </authorList>
    </citation>
    <scope>NUCLEOTIDE SEQUENCE [LARGE SCALE GENOMIC DNA]</scope>
    <source>
        <strain evidence="11 12">TXX3120</strain>
    </source>
</reference>
<keyword evidence="5 8" id="KW-0646">Protease inhibitor</keyword>
<feature type="signal peptide" evidence="9">
    <location>
        <begin position="1"/>
        <end position="40"/>
    </location>
</feature>
<evidence type="ECO:0000256" key="9">
    <source>
        <dbReference type="SAM" id="SignalP"/>
    </source>
</evidence>
<dbReference type="InterPro" id="IPR000691">
    <property type="entry name" value="Prot_inh_I16_SSI"/>
</dbReference>
<dbReference type="Gene3D" id="3.30.350.10">
    <property type="entry name" value="Subtilisin inhibitor-like"/>
    <property type="match status" value="1"/>
</dbReference>
<dbReference type="AlphaFoldDB" id="A0A494V1F9"/>
<dbReference type="EMBL" id="CP023407">
    <property type="protein sequence ID" value="AYL38556.1"/>
    <property type="molecule type" value="Genomic_DNA"/>
</dbReference>
<dbReference type="Proteomes" id="UP000282170">
    <property type="component" value="Chromosome"/>
</dbReference>
<evidence type="ECO:0000256" key="1">
    <source>
        <dbReference type="ARBA" id="ARBA00004613"/>
    </source>
</evidence>
<feature type="domain" description="Subtilisin inhibitor" evidence="10">
    <location>
        <begin position="48"/>
        <end position="133"/>
    </location>
</feature>
<keyword evidence="9" id="KW-0732">Signal</keyword>